<dbReference type="AlphaFoldDB" id="A0AA38I2C6"/>
<evidence type="ECO:0000313" key="2">
    <source>
        <dbReference type="Proteomes" id="UP001168821"/>
    </source>
</evidence>
<name>A0AA38I2C6_9CUCU</name>
<comment type="caution">
    <text evidence="1">The sequence shown here is derived from an EMBL/GenBank/DDBJ whole genome shotgun (WGS) entry which is preliminary data.</text>
</comment>
<sequence length="115" mass="13196">MGLFVSFDFFGGPGWEKGPIRNCQMHDEKCMVKRSFLNKGLMCCRWPGGHRTCDERHNGGNFGKGKVIKGLVFSENVKCVIYTTEFRLMWLTDGQLELKLVQCSQCLTDIREIIE</sequence>
<gene>
    <name evidence="1" type="ORF">Zmor_019664</name>
</gene>
<evidence type="ECO:0000313" key="1">
    <source>
        <dbReference type="EMBL" id="KAJ3647805.1"/>
    </source>
</evidence>
<reference evidence="1" key="1">
    <citation type="journal article" date="2023" name="G3 (Bethesda)">
        <title>Whole genome assemblies of Zophobas morio and Tenebrio molitor.</title>
        <authorList>
            <person name="Kaur S."/>
            <person name="Stinson S.A."/>
            <person name="diCenzo G.C."/>
        </authorList>
    </citation>
    <scope>NUCLEOTIDE SEQUENCE</scope>
    <source>
        <strain evidence="1">QUZm001</strain>
    </source>
</reference>
<dbReference type="Proteomes" id="UP001168821">
    <property type="component" value="Unassembled WGS sequence"/>
</dbReference>
<dbReference type="EMBL" id="JALNTZ010000006">
    <property type="protein sequence ID" value="KAJ3647805.1"/>
    <property type="molecule type" value="Genomic_DNA"/>
</dbReference>
<organism evidence="1 2">
    <name type="scientific">Zophobas morio</name>
    <dbReference type="NCBI Taxonomy" id="2755281"/>
    <lineage>
        <taxon>Eukaryota</taxon>
        <taxon>Metazoa</taxon>
        <taxon>Ecdysozoa</taxon>
        <taxon>Arthropoda</taxon>
        <taxon>Hexapoda</taxon>
        <taxon>Insecta</taxon>
        <taxon>Pterygota</taxon>
        <taxon>Neoptera</taxon>
        <taxon>Endopterygota</taxon>
        <taxon>Coleoptera</taxon>
        <taxon>Polyphaga</taxon>
        <taxon>Cucujiformia</taxon>
        <taxon>Tenebrionidae</taxon>
        <taxon>Zophobas</taxon>
    </lineage>
</organism>
<proteinExistence type="predicted"/>
<accession>A0AA38I2C6</accession>
<keyword evidence="2" id="KW-1185">Reference proteome</keyword>
<protein>
    <submittedName>
        <fullName evidence="1">Uncharacterized protein</fullName>
    </submittedName>
</protein>